<dbReference type="GO" id="GO:0043531">
    <property type="term" value="F:ADP binding"/>
    <property type="evidence" value="ECO:0007669"/>
    <property type="project" value="InterPro"/>
</dbReference>
<proteinExistence type="predicted"/>
<dbReference type="SUPFAM" id="SSF52058">
    <property type="entry name" value="L domain-like"/>
    <property type="match status" value="1"/>
</dbReference>
<dbReference type="Proteomes" id="UP000236291">
    <property type="component" value="Unassembled WGS sequence"/>
</dbReference>
<dbReference type="ExpressionAtlas" id="A0A2K3NJG6">
    <property type="expression patterns" value="baseline"/>
</dbReference>
<dbReference type="Gene3D" id="3.40.50.300">
    <property type="entry name" value="P-loop containing nucleotide triphosphate hydrolases"/>
    <property type="match status" value="1"/>
</dbReference>
<dbReference type="STRING" id="57577.A0A2K3NJG6"/>
<keyword evidence="2" id="KW-0677">Repeat</keyword>
<dbReference type="PANTHER" id="PTHR11017:SF560">
    <property type="entry name" value="RESISTANCE PROTEIN (TIR-NBS-LRR CLASS), PUTATIVE-RELATED"/>
    <property type="match status" value="1"/>
</dbReference>
<dbReference type="InterPro" id="IPR036390">
    <property type="entry name" value="WH_DNA-bd_sf"/>
</dbReference>
<dbReference type="Gene3D" id="3.80.10.10">
    <property type="entry name" value="Ribonuclease Inhibitor"/>
    <property type="match status" value="1"/>
</dbReference>
<evidence type="ECO:0000313" key="6">
    <source>
        <dbReference type="Proteomes" id="UP000236291"/>
    </source>
</evidence>
<reference evidence="5 6" key="2">
    <citation type="journal article" date="2017" name="Front. Plant Sci.">
        <title>Gene Classification and Mining of Molecular Markers Useful in Red Clover (Trifolium pratense) Breeding.</title>
        <authorList>
            <person name="Istvanek J."/>
            <person name="Dluhosova J."/>
            <person name="Dluhos P."/>
            <person name="Patkova L."/>
            <person name="Nedelnik J."/>
            <person name="Repkova J."/>
        </authorList>
    </citation>
    <scope>NUCLEOTIDE SEQUENCE [LARGE SCALE GENOMIC DNA]</scope>
    <source>
        <strain evidence="6">cv. Tatra</strain>
        <tissue evidence="5">Young leaves</tissue>
    </source>
</reference>
<dbReference type="Gene3D" id="1.10.8.430">
    <property type="entry name" value="Helical domain of apoptotic protease-activating factors"/>
    <property type="match status" value="1"/>
</dbReference>
<protein>
    <submittedName>
        <fullName evidence="5">Disease resistance protein (TIR-NBS-LRR class)</fullName>
    </submittedName>
</protein>
<dbReference type="Pfam" id="PF23282">
    <property type="entry name" value="WHD_ROQ1"/>
    <property type="match status" value="1"/>
</dbReference>
<dbReference type="SUPFAM" id="SSF46785">
    <property type="entry name" value="Winged helix' DNA-binding domain"/>
    <property type="match status" value="1"/>
</dbReference>
<sequence length="517" mass="59149">MGGSGKTTTARAIYNQIHLQWKFVDLSFIENIKDICNKGEGGVIHLQEQLKGKRALIVLDDVSTYDQVKEICVNRHYFARGSVLIVTSRDVRILQLLEVDHVYSINEMDKNKSLELFSWHAFRQPSPIKEFRQLSENIVACCGGLPLALEAIGSSLRKRTTEKYFENALSELRRSPNGKVQKALIKSYDGLEDDCQRNIFLDICCFFIGKDIAYVTEILNGCGLYAADTKITDLIERSLLKVEKNNKLGMHDMLRDMGRAIVERSAKKPGERSRLWFHEDVHKVLTKNRGTKTVKGLVWKSQSNNNVFFKADSFRKMKKLRLLQLDHVDLTGDYVHLSQKLRWLHWQGFTGDRIPDEFYQKNLVVFELEHNNIEQVWNETKSMEKLKILNLSHSKYFTSTPDFSKLPNLEKLIMEDCPHLSEVHQSIGDLSKLLLINLKDCTSLSNLPEKINQLTSLTTLILSGCSKIDRLEEGILQMESLTTLAINDTGVKEVPYSVLGAFNNSELFGYNATQRIN</sequence>
<dbReference type="SUPFAM" id="SSF52540">
    <property type="entry name" value="P-loop containing nucleoside triphosphate hydrolases"/>
    <property type="match status" value="1"/>
</dbReference>
<dbReference type="InterPro" id="IPR042197">
    <property type="entry name" value="Apaf_helical"/>
</dbReference>
<evidence type="ECO:0000256" key="2">
    <source>
        <dbReference type="ARBA" id="ARBA00022737"/>
    </source>
</evidence>
<dbReference type="PANTHER" id="PTHR11017">
    <property type="entry name" value="LEUCINE-RICH REPEAT-CONTAINING PROTEIN"/>
    <property type="match status" value="1"/>
</dbReference>
<dbReference type="PRINTS" id="PR00364">
    <property type="entry name" value="DISEASERSIST"/>
</dbReference>
<dbReference type="InterPro" id="IPR058192">
    <property type="entry name" value="WHD_ROQ1-like"/>
</dbReference>
<dbReference type="InterPro" id="IPR002182">
    <property type="entry name" value="NB-ARC"/>
</dbReference>
<dbReference type="GO" id="GO:0006952">
    <property type="term" value="P:defense response"/>
    <property type="evidence" value="ECO:0007669"/>
    <property type="project" value="InterPro"/>
</dbReference>
<gene>
    <name evidence="5" type="ORF">L195_g026486</name>
</gene>
<organism evidence="5 6">
    <name type="scientific">Trifolium pratense</name>
    <name type="common">Red clover</name>
    <dbReference type="NCBI Taxonomy" id="57577"/>
    <lineage>
        <taxon>Eukaryota</taxon>
        <taxon>Viridiplantae</taxon>
        <taxon>Streptophyta</taxon>
        <taxon>Embryophyta</taxon>
        <taxon>Tracheophyta</taxon>
        <taxon>Spermatophyta</taxon>
        <taxon>Magnoliopsida</taxon>
        <taxon>eudicotyledons</taxon>
        <taxon>Gunneridae</taxon>
        <taxon>Pentapetalae</taxon>
        <taxon>rosids</taxon>
        <taxon>fabids</taxon>
        <taxon>Fabales</taxon>
        <taxon>Fabaceae</taxon>
        <taxon>Papilionoideae</taxon>
        <taxon>50 kb inversion clade</taxon>
        <taxon>NPAAA clade</taxon>
        <taxon>Hologalegina</taxon>
        <taxon>IRL clade</taxon>
        <taxon>Trifolieae</taxon>
        <taxon>Trifolium</taxon>
    </lineage>
</organism>
<feature type="domain" description="NB-ARC" evidence="3">
    <location>
        <begin position="45"/>
        <end position="124"/>
    </location>
</feature>
<name>A0A2K3NJG6_TRIPR</name>
<evidence type="ECO:0000259" key="3">
    <source>
        <dbReference type="Pfam" id="PF00931"/>
    </source>
</evidence>
<evidence type="ECO:0000313" key="5">
    <source>
        <dbReference type="EMBL" id="PNY03163.1"/>
    </source>
</evidence>
<feature type="domain" description="Disease resistance protein Roq1-like winged-helix" evidence="4">
    <location>
        <begin position="196"/>
        <end position="263"/>
    </location>
</feature>
<dbReference type="InterPro" id="IPR044974">
    <property type="entry name" value="Disease_R_plants"/>
</dbReference>
<evidence type="ECO:0000259" key="4">
    <source>
        <dbReference type="Pfam" id="PF23282"/>
    </source>
</evidence>
<reference evidence="5 6" key="1">
    <citation type="journal article" date="2014" name="Am. J. Bot.">
        <title>Genome assembly and annotation for red clover (Trifolium pratense; Fabaceae).</title>
        <authorList>
            <person name="Istvanek J."/>
            <person name="Jaros M."/>
            <person name="Krenek A."/>
            <person name="Repkova J."/>
        </authorList>
    </citation>
    <scope>NUCLEOTIDE SEQUENCE [LARGE SCALE GENOMIC DNA]</scope>
    <source>
        <strain evidence="6">cv. Tatra</strain>
        <tissue evidence="5">Young leaves</tissue>
    </source>
</reference>
<dbReference type="InterPro" id="IPR027417">
    <property type="entry name" value="P-loop_NTPase"/>
</dbReference>
<keyword evidence="1" id="KW-0433">Leucine-rich repeat</keyword>
<dbReference type="Pfam" id="PF00931">
    <property type="entry name" value="NB-ARC"/>
    <property type="match status" value="1"/>
</dbReference>
<evidence type="ECO:0000256" key="1">
    <source>
        <dbReference type="ARBA" id="ARBA00022614"/>
    </source>
</evidence>
<dbReference type="EMBL" id="ASHM01022290">
    <property type="protein sequence ID" value="PNY03163.1"/>
    <property type="molecule type" value="Genomic_DNA"/>
</dbReference>
<dbReference type="InterPro" id="IPR032675">
    <property type="entry name" value="LRR_dom_sf"/>
</dbReference>
<dbReference type="AlphaFoldDB" id="A0A2K3NJG6"/>
<comment type="caution">
    <text evidence="5">The sequence shown here is derived from an EMBL/GenBank/DDBJ whole genome shotgun (WGS) entry which is preliminary data.</text>
</comment>
<accession>A0A2K3NJG6</accession>